<accession>A0A498KN35</accession>
<gene>
    <name evidence="1" type="ORF">DVH24_023070</name>
</gene>
<dbReference type="AlphaFoldDB" id="A0A498KN35"/>
<protein>
    <submittedName>
        <fullName evidence="1">Uncharacterized protein</fullName>
    </submittedName>
</protein>
<sequence length="81" mass="9752">MVSCALGGSLYRRRSCRTFLKQNIMRRTFRGLEPWVKKMGPNSELRSSSLKIRRKHFLSTIFWHLRYICVLKPSCLEYLWL</sequence>
<dbReference type="Proteomes" id="UP000290289">
    <property type="component" value="Chromosome 1"/>
</dbReference>
<name>A0A498KN35_MALDO</name>
<dbReference type="EMBL" id="RDQH01000327">
    <property type="protein sequence ID" value="RXI08926.1"/>
    <property type="molecule type" value="Genomic_DNA"/>
</dbReference>
<proteinExistence type="predicted"/>
<comment type="caution">
    <text evidence="1">The sequence shown here is derived from an EMBL/GenBank/DDBJ whole genome shotgun (WGS) entry which is preliminary data.</text>
</comment>
<evidence type="ECO:0000313" key="1">
    <source>
        <dbReference type="EMBL" id="RXI08926.1"/>
    </source>
</evidence>
<keyword evidence="2" id="KW-1185">Reference proteome</keyword>
<reference evidence="1 2" key="1">
    <citation type="submission" date="2018-10" db="EMBL/GenBank/DDBJ databases">
        <title>A high-quality apple genome assembly.</title>
        <authorList>
            <person name="Hu J."/>
        </authorList>
    </citation>
    <scope>NUCLEOTIDE SEQUENCE [LARGE SCALE GENOMIC DNA]</scope>
    <source>
        <strain evidence="2">cv. HFTH1</strain>
        <tissue evidence="1">Young leaf</tissue>
    </source>
</reference>
<evidence type="ECO:0000313" key="2">
    <source>
        <dbReference type="Proteomes" id="UP000290289"/>
    </source>
</evidence>
<organism evidence="1 2">
    <name type="scientific">Malus domestica</name>
    <name type="common">Apple</name>
    <name type="synonym">Pyrus malus</name>
    <dbReference type="NCBI Taxonomy" id="3750"/>
    <lineage>
        <taxon>Eukaryota</taxon>
        <taxon>Viridiplantae</taxon>
        <taxon>Streptophyta</taxon>
        <taxon>Embryophyta</taxon>
        <taxon>Tracheophyta</taxon>
        <taxon>Spermatophyta</taxon>
        <taxon>Magnoliopsida</taxon>
        <taxon>eudicotyledons</taxon>
        <taxon>Gunneridae</taxon>
        <taxon>Pentapetalae</taxon>
        <taxon>rosids</taxon>
        <taxon>fabids</taxon>
        <taxon>Rosales</taxon>
        <taxon>Rosaceae</taxon>
        <taxon>Amygdaloideae</taxon>
        <taxon>Maleae</taxon>
        <taxon>Malus</taxon>
    </lineage>
</organism>